<evidence type="ECO:0000313" key="2">
    <source>
        <dbReference type="EMBL" id="BAL57614.1"/>
    </source>
</evidence>
<dbReference type="EMBL" id="AP011780">
    <property type="protein sequence ID" value="BAL57614.1"/>
    <property type="molecule type" value="Genomic_DNA"/>
</dbReference>
<dbReference type="PANTHER" id="PTHR21666:SF270">
    <property type="entry name" value="MUREIN HYDROLASE ACTIVATOR ENVC"/>
    <property type="match status" value="1"/>
</dbReference>
<feature type="domain" description="EF-hand" evidence="1">
    <location>
        <begin position="507"/>
        <end position="542"/>
    </location>
</feature>
<dbReference type="GO" id="GO:0005509">
    <property type="term" value="F:calcium ion binding"/>
    <property type="evidence" value="ECO:0007669"/>
    <property type="project" value="InterPro"/>
</dbReference>
<reference evidence="2" key="1">
    <citation type="journal article" date="2005" name="Environ. Microbiol.">
        <title>Genetic and functional properties of uncultivated thermophilic crenarchaeotes from a subsurface gold mine as revealed by analysis of genome fragments.</title>
        <authorList>
            <person name="Nunoura T."/>
            <person name="Hirayama H."/>
            <person name="Takami H."/>
            <person name="Oida H."/>
            <person name="Nishi S."/>
            <person name="Shimamura S."/>
            <person name="Suzuki Y."/>
            <person name="Inagaki F."/>
            <person name="Takai K."/>
            <person name="Nealson K.H."/>
            <person name="Horikoshi K."/>
        </authorList>
    </citation>
    <scope>NUCLEOTIDE SEQUENCE</scope>
</reference>
<accession>H5SN78</accession>
<gene>
    <name evidence="2" type="ORF">HGMM_F51E10C26</name>
</gene>
<dbReference type="GO" id="GO:0000272">
    <property type="term" value="P:polysaccharide catabolic process"/>
    <property type="evidence" value="ECO:0007669"/>
    <property type="project" value="InterPro"/>
</dbReference>
<organism evidence="2">
    <name type="scientific">uncultured prokaryote</name>
    <dbReference type="NCBI Taxonomy" id="198431"/>
    <lineage>
        <taxon>unclassified sequences</taxon>
        <taxon>environmental samples</taxon>
    </lineage>
</organism>
<dbReference type="InterPro" id="IPR036439">
    <property type="entry name" value="Dockerin_dom_sf"/>
</dbReference>
<proteinExistence type="predicted"/>
<dbReference type="Gene3D" id="2.70.70.10">
    <property type="entry name" value="Glucose Permease (Domain IIA)"/>
    <property type="match status" value="1"/>
</dbReference>
<dbReference type="SUPFAM" id="SSF47473">
    <property type="entry name" value="EF-hand"/>
    <property type="match status" value="1"/>
</dbReference>
<dbReference type="Pfam" id="PF00404">
    <property type="entry name" value="Dockerin_1"/>
    <property type="match status" value="1"/>
</dbReference>
<dbReference type="GO" id="GO:0004222">
    <property type="term" value="F:metalloendopeptidase activity"/>
    <property type="evidence" value="ECO:0007669"/>
    <property type="project" value="TreeGrafter"/>
</dbReference>
<dbReference type="Gene3D" id="1.10.1330.10">
    <property type="entry name" value="Dockerin domain"/>
    <property type="match status" value="1"/>
</dbReference>
<protein>
    <submittedName>
        <fullName evidence="2">Peptidase M23</fullName>
    </submittedName>
</protein>
<dbReference type="CDD" id="cd12797">
    <property type="entry name" value="M23_peptidase"/>
    <property type="match status" value="1"/>
</dbReference>
<dbReference type="SUPFAM" id="SSF51261">
    <property type="entry name" value="Duplicated hybrid motif"/>
    <property type="match status" value="1"/>
</dbReference>
<dbReference type="PROSITE" id="PS50222">
    <property type="entry name" value="EF_HAND_2"/>
    <property type="match status" value="1"/>
</dbReference>
<dbReference type="Pfam" id="PF01551">
    <property type="entry name" value="Peptidase_M23"/>
    <property type="match status" value="1"/>
</dbReference>
<dbReference type="InterPro" id="IPR002105">
    <property type="entry name" value="Dockerin_1_rpt"/>
</dbReference>
<dbReference type="InterPro" id="IPR002048">
    <property type="entry name" value="EF_hand_dom"/>
</dbReference>
<dbReference type="CDD" id="cd14256">
    <property type="entry name" value="Dockerin_I"/>
    <property type="match status" value="1"/>
</dbReference>
<dbReference type="InterPro" id="IPR016047">
    <property type="entry name" value="M23ase_b-sheet_dom"/>
</dbReference>
<evidence type="ECO:0000259" key="1">
    <source>
        <dbReference type="PROSITE" id="PS50222"/>
    </source>
</evidence>
<dbReference type="InterPro" id="IPR011055">
    <property type="entry name" value="Dup_hybrid_motif"/>
</dbReference>
<sequence length="574" mass="61674">MGMLCAVPSAQMIQRNDRVGITLLGNRLWVCGRACGSIREAGPPAGTDGIVLSEADFCDRTPWWRVGWSNGQRGWSAERRMNRVQLLPLPGEGSYPNISAAGAYPVQVAPDGNPLNVRMGPGLNYGILTQKPAGATGWAYQVVIDSTNRLVWWKIRWDDANGGHVGWSADSRLFSGVYLTKIGAVRPINTLTIESSASGVGITVSLRDLQGNPASGTANTPTTLSYVSGTQITLTAPDTAPDDSSFLYWERNGTPYTSSLSITLYLTQSQTLRAVYRAREEQFLWNLIAPWRQGQYWTPSTYDGHGGGNMLNAVDLNRAASSRSTCPYTNGWIQDCDEVLVASHAGRAYTRAQSGCTGYGNYVVLVSDVLVSGTSNTYLATIYAHLNYFLVDNGTQVVAGQPIARLGSTGSSTGPHLHYEIREVTVSGSTLTLGARRQVLNNPAIRLSGQELRVDLSCTVSGLGYVGSPILGTASVGSVPGNRTPPCTPYSCGGFLWSPETAPERCIEEDELPVLLYLSDVNGDGCVDETDLRRVLMAIGSDMSDTSSDVNWDGIVDEADLIAVLLDWGHCAVP</sequence>
<dbReference type="InterPro" id="IPR011992">
    <property type="entry name" value="EF-hand-dom_pair"/>
</dbReference>
<dbReference type="PANTHER" id="PTHR21666">
    <property type="entry name" value="PEPTIDASE-RELATED"/>
    <property type="match status" value="1"/>
</dbReference>
<reference evidence="2" key="2">
    <citation type="journal article" date="2012" name="PLoS ONE">
        <title>A Deeply Branching Thermophilic Bacterium with an Ancient Acetyl-CoA Pathway Dominates a Subsurface Ecosystem.</title>
        <authorList>
            <person name="Takami H."/>
            <person name="Noguchi H."/>
            <person name="Takaki Y."/>
            <person name="Uchiyama I."/>
            <person name="Toyoda A."/>
            <person name="Nishi S."/>
            <person name="Chee G.-J."/>
            <person name="Arai W."/>
            <person name="Nunoura T."/>
            <person name="Itoh T."/>
            <person name="Hattori M."/>
            <person name="Takai K."/>
        </authorList>
    </citation>
    <scope>NUCLEOTIDE SEQUENCE</scope>
</reference>
<dbReference type="GO" id="GO:0004553">
    <property type="term" value="F:hydrolase activity, hydrolyzing O-glycosyl compounds"/>
    <property type="evidence" value="ECO:0007669"/>
    <property type="project" value="InterPro"/>
</dbReference>
<dbReference type="InterPro" id="IPR050570">
    <property type="entry name" value="Cell_wall_metabolism_enzyme"/>
</dbReference>
<name>H5SN78_9ZZZZ</name>
<dbReference type="PROSITE" id="PS00018">
    <property type="entry name" value="EF_HAND_1"/>
    <property type="match status" value="1"/>
</dbReference>
<dbReference type="AlphaFoldDB" id="H5SN78"/>
<dbReference type="InterPro" id="IPR018247">
    <property type="entry name" value="EF_Hand_1_Ca_BS"/>
</dbReference>